<reference evidence="4" key="1">
    <citation type="journal article" date="2014" name="Int. J. Syst. Evol. Microbiol.">
        <title>Complete genome of a new Firmicutes species belonging to the dominant human colonic microbiota ('Ruminococcus bicirculans') reveals two chromosomes and a selective capacity to utilize plant glucans.</title>
        <authorList>
            <consortium name="NISC Comparative Sequencing Program"/>
            <person name="Wegmann U."/>
            <person name="Louis P."/>
            <person name="Goesmann A."/>
            <person name="Henrissat B."/>
            <person name="Duncan S.H."/>
            <person name="Flint H.J."/>
        </authorList>
    </citation>
    <scope>NUCLEOTIDE SEQUENCE</scope>
    <source>
        <strain evidence="4">VKM B-1499</strain>
    </source>
</reference>
<keyword evidence="2" id="KW-0812">Transmembrane</keyword>
<keyword evidence="2" id="KW-0472">Membrane</keyword>
<evidence type="ECO:0000256" key="1">
    <source>
        <dbReference type="SAM" id="Coils"/>
    </source>
</evidence>
<keyword evidence="1" id="KW-0175">Coiled coil</keyword>
<accession>A0ABQ5TC68</accession>
<dbReference type="Pfam" id="PF05227">
    <property type="entry name" value="CHASE3"/>
    <property type="match status" value="1"/>
</dbReference>
<dbReference type="InterPro" id="IPR007891">
    <property type="entry name" value="CHASE3"/>
</dbReference>
<feature type="coiled-coil region" evidence="1">
    <location>
        <begin position="48"/>
        <end position="101"/>
    </location>
</feature>
<dbReference type="RefSeq" id="WP_271165167.1">
    <property type="nucleotide sequence ID" value="NZ_BSFD01000005.1"/>
</dbReference>
<organism evidence="4 5">
    <name type="scientific">Brevundimonas intermedia</name>
    <dbReference type="NCBI Taxonomy" id="74315"/>
    <lineage>
        <taxon>Bacteria</taxon>
        <taxon>Pseudomonadati</taxon>
        <taxon>Pseudomonadota</taxon>
        <taxon>Alphaproteobacteria</taxon>
        <taxon>Caulobacterales</taxon>
        <taxon>Caulobacteraceae</taxon>
        <taxon>Brevundimonas</taxon>
    </lineage>
</organism>
<evidence type="ECO:0000313" key="5">
    <source>
        <dbReference type="Proteomes" id="UP001143509"/>
    </source>
</evidence>
<protein>
    <recommendedName>
        <fullName evidence="3">CHASE3 domain-containing protein</fullName>
    </recommendedName>
</protein>
<keyword evidence="2" id="KW-1133">Transmembrane helix</keyword>
<dbReference type="Proteomes" id="UP001143509">
    <property type="component" value="Unassembled WGS sequence"/>
</dbReference>
<keyword evidence="5" id="KW-1185">Reference proteome</keyword>
<reference evidence="4" key="2">
    <citation type="submission" date="2023-01" db="EMBL/GenBank/DDBJ databases">
        <authorList>
            <person name="Sun Q."/>
            <person name="Evtushenko L."/>
        </authorList>
    </citation>
    <scope>NUCLEOTIDE SEQUENCE</scope>
    <source>
        <strain evidence="4">VKM B-1499</strain>
    </source>
</reference>
<name>A0ABQ5TC68_9CAUL</name>
<gene>
    <name evidence="4" type="ORF">GCM10017620_19310</name>
</gene>
<feature type="domain" description="CHASE3" evidence="3">
    <location>
        <begin position="46"/>
        <end position="174"/>
    </location>
</feature>
<dbReference type="EMBL" id="BSFD01000005">
    <property type="protein sequence ID" value="GLK48958.1"/>
    <property type="molecule type" value="Genomic_DNA"/>
</dbReference>
<evidence type="ECO:0000259" key="3">
    <source>
        <dbReference type="Pfam" id="PF05227"/>
    </source>
</evidence>
<sequence length="233" mass="25046">MKLIGNLTAGRQLTLAWALTLGALVVMGVLMVTNLLALKSASDALAREERLNSALAEAEFRLARQENSYRGYLLSAETYYIARLENHRAEFKKSLEEVRLDMPQQHQATIDQALQAADGWHRDVALAGQALVAQGRMAEAEQLVGQVGVSDRYVEPVEGAINTLKEVNAVALEASRHAQGAASRNAVITVTGGLASAILMALLMGLAMSRALARSTFGMVGLMQKLRATEATT</sequence>
<evidence type="ECO:0000256" key="2">
    <source>
        <dbReference type="SAM" id="Phobius"/>
    </source>
</evidence>
<evidence type="ECO:0000313" key="4">
    <source>
        <dbReference type="EMBL" id="GLK48958.1"/>
    </source>
</evidence>
<feature type="transmembrane region" description="Helical" evidence="2">
    <location>
        <begin position="186"/>
        <end position="208"/>
    </location>
</feature>
<comment type="caution">
    <text evidence="4">The sequence shown here is derived from an EMBL/GenBank/DDBJ whole genome shotgun (WGS) entry which is preliminary data.</text>
</comment>
<feature type="transmembrane region" description="Helical" evidence="2">
    <location>
        <begin position="15"/>
        <end position="38"/>
    </location>
</feature>
<proteinExistence type="predicted"/>